<evidence type="ECO:0000256" key="1">
    <source>
        <dbReference type="ARBA" id="ARBA00008206"/>
    </source>
</evidence>
<dbReference type="PANTHER" id="PTHR35137">
    <property type="entry name" value="CHROMOPHORE LYASE CRL, CHLOROPLASTIC"/>
    <property type="match status" value="1"/>
</dbReference>
<dbReference type="PANTHER" id="PTHR35137:SF1">
    <property type="entry name" value="CHROMOPHORE LYASE CRL, CHLOROPLASTIC"/>
    <property type="match status" value="1"/>
</dbReference>
<evidence type="ECO:0000256" key="3">
    <source>
        <dbReference type="HAMAP-Rule" id="MF_01460"/>
    </source>
</evidence>
<dbReference type="AlphaFoldDB" id="A0A2W4YDB9"/>
<comment type="function">
    <text evidence="3">Covalently attaches a chromophore to Cys residue(s) of phycobiliproteins.</text>
</comment>
<sequence length="204" mass="22354">MPQAQLDQIAIYLAGEFDNKPQSLADPAWFLHLRLWHRPLPRALFGDGYGFFIEQIGVASGQPPYRQRILHIVERAEGLWGQYYALPDPVAYSGSATQPDRLASLTREALIDLPTCGVAIEYQPATQSFSARLPGDSLCSFTANGVTTYVRLKFDIGPDPAMPGGPVVFQMEDRGIDPDTGKATWGPQMGPFCLVKQTAFALPA</sequence>
<dbReference type="InterPro" id="IPR010404">
    <property type="entry name" value="CpcT/CpeT"/>
</dbReference>
<dbReference type="CDD" id="cd16338">
    <property type="entry name" value="CpcT"/>
    <property type="match status" value="1"/>
</dbReference>
<dbReference type="InterPro" id="IPR038672">
    <property type="entry name" value="CpcT/CpeT_sf"/>
</dbReference>
<dbReference type="EC" id="4.-.-.-" evidence="3"/>
<dbReference type="Pfam" id="PF06206">
    <property type="entry name" value="CpeT"/>
    <property type="match status" value="1"/>
</dbReference>
<protein>
    <recommendedName>
        <fullName evidence="3">Chromophore lyase CpcT/CpeT</fullName>
        <ecNumber evidence="3">4.-.-.-</ecNumber>
    </recommendedName>
</protein>
<reference evidence="4 5" key="2">
    <citation type="submission" date="2018-06" db="EMBL/GenBank/DDBJ databases">
        <title>Metagenomic assembly of (sub)arctic Cyanobacteria and their associated microbiome from non-axenic cultures.</title>
        <authorList>
            <person name="Baurain D."/>
        </authorList>
    </citation>
    <scope>NUCLEOTIDE SEQUENCE [LARGE SCALE GENOMIC DNA]</scope>
    <source>
        <strain evidence="4">ULC041bin1</strain>
    </source>
</reference>
<comment type="similarity">
    <text evidence="1 3">Belongs to the CpcT/CpeT biliprotein lyase family.</text>
</comment>
<dbReference type="Proteomes" id="UP000249081">
    <property type="component" value="Unassembled WGS sequence"/>
</dbReference>
<proteinExistence type="inferred from homology"/>
<gene>
    <name evidence="3" type="primary">cpcT</name>
    <name evidence="4" type="ORF">DCF17_02825</name>
</gene>
<comment type="caution">
    <text evidence="4">The sequence shown here is derived from an EMBL/GenBank/DDBJ whole genome shotgun (WGS) entry which is preliminary data.</text>
</comment>
<evidence type="ECO:0000256" key="2">
    <source>
        <dbReference type="ARBA" id="ARBA00023239"/>
    </source>
</evidence>
<accession>A0A2W4YDB9</accession>
<name>A0A2W4YDB9_9CYAN</name>
<reference evidence="5" key="1">
    <citation type="submission" date="2018-04" db="EMBL/GenBank/DDBJ databases">
        <authorList>
            <person name="Cornet L."/>
        </authorList>
    </citation>
    <scope>NUCLEOTIDE SEQUENCE [LARGE SCALE GENOMIC DNA]</scope>
</reference>
<dbReference type="GO" id="GO:0016829">
    <property type="term" value="F:lyase activity"/>
    <property type="evidence" value="ECO:0007669"/>
    <property type="project" value="UniProtKB-KW"/>
</dbReference>
<evidence type="ECO:0000313" key="5">
    <source>
        <dbReference type="Proteomes" id="UP000249081"/>
    </source>
</evidence>
<dbReference type="EMBL" id="QBMN01000012">
    <property type="protein sequence ID" value="PZO44835.1"/>
    <property type="molecule type" value="Genomic_DNA"/>
</dbReference>
<dbReference type="Gene3D" id="2.40.128.590">
    <property type="entry name" value="CpcT/CpeT domain"/>
    <property type="match status" value="1"/>
</dbReference>
<dbReference type="GO" id="GO:0017006">
    <property type="term" value="P:protein-tetrapyrrole linkage"/>
    <property type="evidence" value="ECO:0007669"/>
    <property type="project" value="UniProtKB-UniRule"/>
</dbReference>
<dbReference type="HAMAP" id="MF_01460">
    <property type="entry name" value="Chrphore_lyase_CpxT"/>
    <property type="match status" value="1"/>
</dbReference>
<evidence type="ECO:0000313" key="4">
    <source>
        <dbReference type="EMBL" id="PZO44835.1"/>
    </source>
</evidence>
<keyword evidence="2 3" id="KW-0456">Lyase</keyword>
<organism evidence="4 5">
    <name type="scientific">Shackletoniella antarctica</name>
    <dbReference type="NCBI Taxonomy" id="268115"/>
    <lineage>
        <taxon>Bacteria</taxon>
        <taxon>Bacillati</taxon>
        <taxon>Cyanobacteriota</taxon>
        <taxon>Cyanophyceae</taxon>
        <taxon>Oculatellales</taxon>
        <taxon>Oculatellaceae</taxon>
        <taxon>Shackletoniella</taxon>
    </lineage>
</organism>